<accession>A0A0Z8EHD0</accession>
<reference evidence="1 2" key="1">
    <citation type="submission" date="2016-02" db="EMBL/GenBank/DDBJ databases">
        <authorList>
            <consortium name="Pathogen Informatics"/>
        </authorList>
    </citation>
    <scope>NUCLEOTIDE SEQUENCE [LARGE SCALE GENOMIC DNA]</scope>
    <source>
        <strain evidence="1 2">LSS23</strain>
    </source>
</reference>
<organism evidence="1 2">
    <name type="scientific">Streptococcus suis</name>
    <dbReference type="NCBI Taxonomy" id="1307"/>
    <lineage>
        <taxon>Bacteria</taxon>
        <taxon>Bacillati</taxon>
        <taxon>Bacillota</taxon>
        <taxon>Bacilli</taxon>
        <taxon>Lactobacillales</taxon>
        <taxon>Streptococcaceae</taxon>
        <taxon>Streptococcus</taxon>
    </lineage>
</organism>
<proteinExistence type="predicted"/>
<dbReference type="AlphaFoldDB" id="A0A0Z8EHD0"/>
<gene>
    <name evidence="1" type="ORF">ERS132385_01290</name>
</gene>
<evidence type="ECO:0000313" key="2">
    <source>
        <dbReference type="Proteomes" id="UP000073434"/>
    </source>
</evidence>
<protein>
    <submittedName>
        <fullName evidence="1">Uncharacterized protein</fullName>
    </submittedName>
</protein>
<dbReference type="EMBL" id="FIFW01000012">
    <property type="protein sequence ID" value="CYU61897.1"/>
    <property type="molecule type" value="Genomic_DNA"/>
</dbReference>
<evidence type="ECO:0000313" key="1">
    <source>
        <dbReference type="EMBL" id="CYU61897.1"/>
    </source>
</evidence>
<dbReference type="RefSeq" id="WP_014638004.1">
    <property type="nucleotide sequence ID" value="NZ_CEEW01000054.1"/>
</dbReference>
<dbReference type="Proteomes" id="UP000073434">
    <property type="component" value="Unassembled WGS sequence"/>
</dbReference>
<name>A0A0Z8EHD0_STRSU</name>
<sequence>MTPTQEHQLILILSDFVPVLDGDIVQAINPEAHRLTRQIILAKLEEEDDFLLQEPSLSDWVEENKRALQEVSDEEFQEVLRETILITELQIGHSLFDPLTDGQRGQLAETILQNKIKNEEASSKKSVGFFSKATQFLRGSR</sequence>